<evidence type="ECO:0000313" key="2">
    <source>
        <dbReference type="EMBL" id="QKF67040.1"/>
    </source>
</evidence>
<keyword evidence="3" id="KW-1185">Reference proteome</keyword>
<keyword evidence="1" id="KW-0812">Transmembrane</keyword>
<evidence type="ECO:0000256" key="1">
    <source>
        <dbReference type="SAM" id="Phobius"/>
    </source>
</evidence>
<organism evidence="2 3">
    <name type="scientific">Arcobacter venerupis</name>
    <dbReference type="NCBI Taxonomy" id="1054033"/>
    <lineage>
        <taxon>Bacteria</taxon>
        <taxon>Pseudomonadati</taxon>
        <taxon>Campylobacterota</taxon>
        <taxon>Epsilonproteobacteria</taxon>
        <taxon>Campylobacterales</taxon>
        <taxon>Arcobacteraceae</taxon>
        <taxon>Arcobacter</taxon>
    </lineage>
</organism>
<sequence length="75" mass="8315">MTALNLIVKIALFAVFLALLYLVLDYFVGIIQTNLNIPFIDLFSYLGVLQAIQVLISISVASYVANQVIAYFRSA</sequence>
<keyword evidence="1" id="KW-1133">Transmembrane helix</keyword>
<feature type="transmembrane region" description="Helical" evidence="1">
    <location>
        <begin position="6"/>
        <end position="30"/>
    </location>
</feature>
<gene>
    <name evidence="2" type="ORF">AVENP_1488</name>
</gene>
<dbReference type="RefSeq" id="WP_128358529.1">
    <property type="nucleotide sequence ID" value="NZ_CP053840.1"/>
</dbReference>
<dbReference type="KEGG" id="avp:AVENP_1488"/>
<evidence type="ECO:0000313" key="3">
    <source>
        <dbReference type="Proteomes" id="UP000503482"/>
    </source>
</evidence>
<accession>A0AAE7BB81</accession>
<proteinExistence type="predicted"/>
<protein>
    <submittedName>
        <fullName evidence="2">Membrane protein</fullName>
    </submittedName>
</protein>
<dbReference type="AlphaFoldDB" id="A0AAE7BB81"/>
<reference evidence="2 3" key="1">
    <citation type="submission" date="2020-05" db="EMBL/GenBank/DDBJ databases">
        <title>Complete genome sequencing of Campylobacter and Arcobacter type strains.</title>
        <authorList>
            <person name="Miller W.G."/>
            <person name="Yee E."/>
        </authorList>
    </citation>
    <scope>NUCLEOTIDE SEQUENCE [LARGE SCALE GENOMIC DNA]</scope>
    <source>
        <strain evidence="2 3">LMG 26156</strain>
    </source>
</reference>
<dbReference type="Proteomes" id="UP000503482">
    <property type="component" value="Chromosome"/>
</dbReference>
<name>A0AAE7BB81_9BACT</name>
<dbReference type="EMBL" id="CP053840">
    <property type="protein sequence ID" value="QKF67040.1"/>
    <property type="molecule type" value="Genomic_DNA"/>
</dbReference>
<feature type="transmembrane region" description="Helical" evidence="1">
    <location>
        <begin position="42"/>
        <end position="65"/>
    </location>
</feature>
<keyword evidence="1" id="KW-0472">Membrane</keyword>